<dbReference type="Gene3D" id="1.20.1250.20">
    <property type="entry name" value="MFS general substrate transporter like domains"/>
    <property type="match status" value="2"/>
</dbReference>
<sequence>MRKSTRLQSFYFVFFLSSSGILAFRNVYFRSVGLSGSDMGLVGAALLVVGIVAQPVWGLLSDRLGAQKRVVLIALAVSGALSLAFPPAARVGVLALVGLTIAFAAFQSPVRPVANSLVLSAGYGYGTVRAFGSIAFGVGTLAYGLVLARTDPSVLFYVYAVGAALAFFVVLRTPVGDGDPLDGVGRRVPALLRNRSFAGLLAATFVVGIVLSANNSYFVFFVNAVGGGNETTGAAFAVKTTAEAIAFLAFVRAAPSRRLLFVAGGLAHAAVFSMYVFGGTTAAVIAVQPLLGVGYAAVMTSVVELADELSPDELGATAQTALTALGIGLGGATGELLSGALLDVLGIFRLFGGYAVVAVVSVVVFLATVDASRVTRNASLAGGDD</sequence>
<evidence type="ECO:0000256" key="1">
    <source>
        <dbReference type="ARBA" id="ARBA00004429"/>
    </source>
</evidence>
<dbReference type="InterPro" id="IPR036259">
    <property type="entry name" value="MFS_trans_sf"/>
</dbReference>
<evidence type="ECO:0000256" key="5">
    <source>
        <dbReference type="ARBA" id="ARBA00022692"/>
    </source>
</evidence>
<feature type="transmembrane region" description="Helical" evidence="8">
    <location>
        <begin position="196"/>
        <end position="213"/>
    </location>
</feature>
<keyword evidence="7 8" id="KW-0472">Membrane</keyword>
<feature type="transmembrane region" description="Helical" evidence="8">
    <location>
        <begin position="258"/>
        <end position="277"/>
    </location>
</feature>
<evidence type="ECO:0000256" key="4">
    <source>
        <dbReference type="ARBA" id="ARBA00022519"/>
    </source>
</evidence>
<reference evidence="10 11" key="1">
    <citation type="submission" date="2018-12" db="EMBL/GenBank/DDBJ databases">
        <title>Genome analysis provides insights into bioremediation potentialities of Halogeometricum borinquense strain N11.</title>
        <authorList>
            <person name="Najjari A."/>
            <person name="Youssef N."/>
            <person name="Fhoula I."/>
            <person name="Ben Dhia O."/>
            <person name="Mahjoubi M."/>
            <person name="Ouzari H.I."/>
            <person name="Cherif A."/>
        </authorList>
    </citation>
    <scope>NUCLEOTIDE SEQUENCE [LARGE SCALE GENOMIC DNA]</scope>
    <source>
        <strain evidence="10 11">N11</strain>
    </source>
</reference>
<keyword evidence="6 8" id="KW-1133">Transmembrane helix</keyword>
<dbReference type="Proteomes" id="UP000294028">
    <property type="component" value="Unassembled WGS sequence"/>
</dbReference>
<evidence type="ECO:0000256" key="3">
    <source>
        <dbReference type="ARBA" id="ARBA00022475"/>
    </source>
</evidence>
<dbReference type="SUPFAM" id="SSF103473">
    <property type="entry name" value="MFS general substrate transporter"/>
    <property type="match status" value="1"/>
</dbReference>
<evidence type="ECO:0000259" key="9">
    <source>
        <dbReference type="PROSITE" id="PS50850"/>
    </source>
</evidence>
<evidence type="ECO:0000256" key="7">
    <source>
        <dbReference type="ARBA" id="ARBA00023136"/>
    </source>
</evidence>
<keyword evidence="2" id="KW-0813">Transport</keyword>
<keyword evidence="3" id="KW-1003">Cell membrane</keyword>
<comment type="caution">
    <text evidence="10">The sequence shown here is derived from an EMBL/GenBank/DDBJ whole genome shotgun (WGS) entry which is preliminary data.</text>
</comment>
<gene>
    <name evidence="10" type="ORF">ELS19_17985</name>
</gene>
<keyword evidence="4" id="KW-0997">Cell inner membrane</keyword>
<dbReference type="PANTHER" id="PTHR23522">
    <property type="entry name" value="BLL5896 PROTEIN"/>
    <property type="match status" value="1"/>
</dbReference>
<organism evidence="10 11">
    <name type="scientific">Halogeometricum borinquense</name>
    <dbReference type="NCBI Taxonomy" id="60847"/>
    <lineage>
        <taxon>Archaea</taxon>
        <taxon>Methanobacteriati</taxon>
        <taxon>Methanobacteriota</taxon>
        <taxon>Stenosarchaea group</taxon>
        <taxon>Halobacteria</taxon>
        <taxon>Halobacteriales</taxon>
        <taxon>Haloferacaceae</taxon>
        <taxon>Halogeometricum</taxon>
    </lineage>
</organism>
<dbReference type="Pfam" id="PF12832">
    <property type="entry name" value="MFS_1_like"/>
    <property type="match status" value="1"/>
</dbReference>
<feature type="transmembrane region" description="Helical" evidence="8">
    <location>
        <begin position="154"/>
        <end position="175"/>
    </location>
</feature>
<evidence type="ECO:0000313" key="10">
    <source>
        <dbReference type="EMBL" id="RYJ08427.1"/>
    </source>
</evidence>
<dbReference type="PROSITE" id="PS50850">
    <property type="entry name" value="MFS"/>
    <property type="match status" value="1"/>
</dbReference>
<dbReference type="GO" id="GO:0015528">
    <property type="term" value="F:lactose:proton symporter activity"/>
    <property type="evidence" value="ECO:0007669"/>
    <property type="project" value="TreeGrafter"/>
</dbReference>
<feature type="transmembrane region" description="Helical" evidence="8">
    <location>
        <begin position="91"/>
        <end position="110"/>
    </location>
</feature>
<dbReference type="GO" id="GO:0030395">
    <property type="term" value="F:lactose binding"/>
    <property type="evidence" value="ECO:0007669"/>
    <property type="project" value="TreeGrafter"/>
</dbReference>
<feature type="domain" description="Major facilitator superfamily (MFS) profile" evidence="9">
    <location>
        <begin position="1"/>
        <end position="370"/>
    </location>
</feature>
<dbReference type="RefSeq" id="WP_129786327.1">
    <property type="nucleotide sequence ID" value="NZ_RZHH01000003.1"/>
</dbReference>
<accession>A0A482T6B2</accession>
<feature type="transmembrane region" description="Helical" evidence="8">
    <location>
        <begin position="347"/>
        <end position="369"/>
    </location>
</feature>
<dbReference type="PANTHER" id="PTHR23522:SF10">
    <property type="entry name" value="3-PHENYLPROPIONIC ACID TRANSPORTER-RELATED"/>
    <property type="match status" value="1"/>
</dbReference>
<dbReference type="InterPro" id="IPR020846">
    <property type="entry name" value="MFS_dom"/>
</dbReference>
<feature type="transmembrane region" description="Helical" evidence="8">
    <location>
        <begin position="130"/>
        <end position="148"/>
    </location>
</feature>
<dbReference type="GO" id="GO:0005886">
    <property type="term" value="C:plasma membrane"/>
    <property type="evidence" value="ECO:0007669"/>
    <property type="project" value="UniProtKB-SubCell"/>
</dbReference>
<name>A0A482T6B2_9EURY</name>
<keyword evidence="5 8" id="KW-0812">Transmembrane</keyword>
<evidence type="ECO:0000256" key="2">
    <source>
        <dbReference type="ARBA" id="ARBA00022448"/>
    </source>
</evidence>
<feature type="transmembrane region" description="Helical" evidence="8">
    <location>
        <begin position="39"/>
        <end position="57"/>
    </location>
</feature>
<evidence type="ECO:0000256" key="6">
    <source>
        <dbReference type="ARBA" id="ARBA00022989"/>
    </source>
</evidence>
<dbReference type="InterPro" id="IPR024989">
    <property type="entry name" value="MFS_assoc_dom"/>
</dbReference>
<dbReference type="EMBL" id="RZHH01000003">
    <property type="protein sequence ID" value="RYJ08427.1"/>
    <property type="molecule type" value="Genomic_DNA"/>
</dbReference>
<protein>
    <submittedName>
        <fullName evidence="10">MFS transporter</fullName>
    </submittedName>
</protein>
<evidence type="ECO:0000256" key="8">
    <source>
        <dbReference type="SAM" id="Phobius"/>
    </source>
</evidence>
<evidence type="ECO:0000313" key="11">
    <source>
        <dbReference type="Proteomes" id="UP000294028"/>
    </source>
</evidence>
<dbReference type="AlphaFoldDB" id="A0A482T6B2"/>
<proteinExistence type="predicted"/>
<comment type="subcellular location">
    <subcellularLocation>
        <location evidence="1">Cell inner membrane</location>
        <topology evidence="1">Multi-pass membrane protein</topology>
    </subcellularLocation>
</comment>